<accession>A0A6P1CBS6</accession>
<feature type="transmembrane region" description="Helical" evidence="6">
    <location>
        <begin position="161"/>
        <end position="183"/>
    </location>
</feature>
<evidence type="ECO:0000313" key="11">
    <source>
        <dbReference type="Proteomes" id="UP000526625"/>
    </source>
</evidence>
<keyword evidence="3 6" id="KW-0812">Transmembrane</keyword>
<evidence type="ECO:0000256" key="1">
    <source>
        <dbReference type="ARBA" id="ARBA00004141"/>
    </source>
</evidence>
<comment type="caution">
    <text evidence="9">The sequence shown here is derived from an EMBL/GenBank/DDBJ whole genome shotgun (WGS) entry which is preliminary data.</text>
</comment>
<evidence type="ECO:0000313" key="9">
    <source>
        <dbReference type="EMBL" id="NEV13891.1"/>
    </source>
</evidence>
<evidence type="ECO:0000256" key="2">
    <source>
        <dbReference type="ARBA" id="ARBA00007362"/>
    </source>
</evidence>
<feature type="transmembrane region" description="Helical" evidence="6">
    <location>
        <begin position="7"/>
        <end position="27"/>
    </location>
</feature>
<evidence type="ECO:0000256" key="4">
    <source>
        <dbReference type="ARBA" id="ARBA00022989"/>
    </source>
</evidence>
<evidence type="ECO:0000256" key="5">
    <source>
        <dbReference type="ARBA" id="ARBA00023136"/>
    </source>
</evidence>
<evidence type="ECO:0000313" key="10">
    <source>
        <dbReference type="Proteomes" id="UP000471190"/>
    </source>
</evidence>
<evidence type="ECO:0000256" key="6">
    <source>
        <dbReference type="SAM" id="Phobius"/>
    </source>
</evidence>
<comment type="similarity">
    <text evidence="2">Belongs to the EamA transporter family.</text>
</comment>
<reference evidence="9 10" key="1">
    <citation type="submission" date="2020-02" db="EMBL/GenBank/DDBJ databases">
        <title>Draft genome sequence of Rhizobium tropici.</title>
        <authorList>
            <person name="Khayi S."/>
            <person name="Jemo M."/>
        </authorList>
    </citation>
    <scope>NUCLEOTIDE SEQUENCE [LARGE SCALE GENOMIC DNA]</scope>
    <source>
        <strain evidence="9 10">A12</strain>
    </source>
</reference>
<evidence type="ECO:0000259" key="7">
    <source>
        <dbReference type="Pfam" id="PF00892"/>
    </source>
</evidence>
<feature type="transmembrane region" description="Helical" evidence="6">
    <location>
        <begin position="47"/>
        <end position="64"/>
    </location>
</feature>
<feature type="transmembrane region" description="Helical" evidence="6">
    <location>
        <begin position="255"/>
        <end position="272"/>
    </location>
</feature>
<dbReference type="InterPro" id="IPR037185">
    <property type="entry name" value="EmrE-like"/>
</dbReference>
<dbReference type="Proteomes" id="UP000471190">
    <property type="component" value="Unassembled WGS sequence"/>
</dbReference>
<evidence type="ECO:0000256" key="3">
    <source>
        <dbReference type="ARBA" id="ARBA00022692"/>
    </source>
</evidence>
<feature type="transmembrane region" description="Helical" evidence="6">
    <location>
        <begin position="195"/>
        <end position="213"/>
    </location>
</feature>
<dbReference type="PANTHER" id="PTHR32322">
    <property type="entry name" value="INNER MEMBRANE TRANSPORTER"/>
    <property type="match status" value="1"/>
</dbReference>
<dbReference type="Pfam" id="PF00892">
    <property type="entry name" value="EamA"/>
    <property type="match status" value="2"/>
</dbReference>
<dbReference type="AlphaFoldDB" id="A0A6P1CBS6"/>
<feature type="transmembrane region" description="Helical" evidence="6">
    <location>
        <begin position="106"/>
        <end position="124"/>
    </location>
</feature>
<dbReference type="RefSeq" id="WP_015340900.1">
    <property type="nucleotide sequence ID" value="NZ_JAADZA010000032.1"/>
</dbReference>
<keyword evidence="5 6" id="KW-0472">Membrane</keyword>
<gene>
    <name evidence="8" type="ORF">GGD45_004917</name>
    <name evidence="9" type="ORF">GXW80_23160</name>
</gene>
<keyword evidence="11" id="KW-1185">Reference proteome</keyword>
<organism evidence="9 10">
    <name type="scientific">Rhizobium tropici</name>
    <dbReference type="NCBI Taxonomy" id="398"/>
    <lineage>
        <taxon>Bacteria</taxon>
        <taxon>Pseudomonadati</taxon>
        <taxon>Pseudomonadota</taxon>
        <taxon>Alphaproteobacteria</taxon>
        <taxon>Hyphomicrobiales</taxon>
        <taxon>Rhizobiaceae</taxon>
        <taxon>Rhizobium/Agrobacterium group</taxon>
        <taxon>Rhizobium</taxon>
    </lineage>
</organism>
<keyword evidence="4 6" id="KW-1133">Transmembrane helix</keyword>
<dbReference type="InterPro" id="IPR050638">
    <property type="entry name" value="AA-Vitamin_Transporters"/>
</dbReference>
<evidence type="ECO:0000313" key="8">
    <source>
        <dbReference type="EMBL" id="MBB6494473.1"/>
    </source>
</evidence>
<dbReference type="InterPro" id="IPR000620">
    <property type="entry name" value="EamA_dom"/>
</dbReference>
<dbReference type="Proteomes" id="UP000526625">
    <property type="component" value="Unassembled WGS sequence"/>
</dbReference>
<comment type="subcellular location">
    <subcellularLocation>
        <location evidence="1">Membrane</location>
        <topology evidence="1">Multi-pass membrane protein</topology>
    </subcellularLocation>
</comment>
<dbReference type="GO" id="GO:0016020">
    <property type="term" value="C:membrane"/>
    <property type="evidence" value="ECO:0007669"/>
    <property type="project" value="UniProtKB-SubCell"/>
</dbReference>
<feature type="domain" description="EamA" evidence="7">
    <location>
        <begin position="20"/>
        <end position="147"/>
    </location>
</feature>
<feature type="transmembrane region" description="Helical" evidence="6">
    <location>
        <begin position="278"/>
        <end position="295"/>
    </location>
</feature>
<feature type="transmembrane region" description="Helical" evidence="6">
    <location>
        <begin position="131"/>
        <end position="149"/>
    </location>
</feature>
<dbReference type="EMBL" id="JACHBF010000017">
    <property type="protein sequence ID" value="MBB6494473.1"/>
    <property type="molecule type" value="Genomic_DNA"/>
</dbReference>
<proteinExistence type="inferred from homology"/>
<protein>
    <submittedName>
        <fullName evidence="9">DMT family transporter</fullName>
    </submittedName>
    <submittedName>
        <fullName evidence="8">Drug/metabolite transporter (DMT)-like permease</fullName>
    </submittedName>
</protein>
<feature type="domain" description="EamA" evidence="7">
    <location>
        <begin position="163"/>
        <end position="293"/>
    </location>
</feature>
<reference evidence="8 11" key="2">
    <citation type="submission" date="2020-08" db="EMBL/GenBank/DDBJ databases">
        <title>Genomic Encyclopedia of Type Strains, Phase IV (KMG-V): Genome sequencing to study the core and pangenomes of soil and plant-associated prokaryotes.</title>
        <authorList>
            <person name="Whitman W."/>
        </authorList>
    </citation>
    <scope>NUCLEOTIDE SEQUENCE [LARGE SCALE GENOMIC DNA]</scope>
    <source>
        <strain evidence="8 11">SEMIA 4059</strain>
    </source>
</reference>
<dbReference type="EMBL" id="JAADZA010000032">
    <property type="protein sequence ID" value="NEV13891.1"/>
    <property type="molecule type" value="Genomic_DNA"/>
</dbReference>
<sequence>MSTEQNASASIVSAAGLAPLLTVLIWSGNTVVTKASAGLISPGSISFYRWLLAFLVLLPFVGRTAWRNRSLLRQHWLKLAILGALGMVIYQSLAYEAAKTTSAVNMGVTIALMPLLSTVLAGLLAGERLTVASLAGGAISLIGLIYLTSQGDPMRLVNGGFHIGDGLMIIAVLSNALYGVMLRRWAMPIPIWQQLFWQIGFSTLLLIPIFLMGDISPITTPNLPLILYAAIPTSLLAPLCWMIGIQRLGASRTSLLINLLPIVVAALAWALLGEQLHSYHVIGGALALIGVGLGLHKPRAKNDPAADESWETEEA</sequence>
<dbReference type="SUPFAM" id="SSF103481">
    <property type="entry name" value="Multidrug resistance efflux transporter EmrE"/>
    <property type="match status" value="2"/>
</dbReference>
<feature type="transmembrane region" description="Helical" evidence="6">
    <location>
        <begin position="225"/>
        <end position="243"/>
    </location>
</feature>
<feature type="transmembrane region" description="Helical" evidence="6">
    <location>
        <begin position="76"/>
        <end position="94"/>
    </location>
</feature>
<dbReference type="PANTHER" id="PTHR32322:SF2">
    <property type="entry name" value="EAMA DOMAIN-CONTAINING PROTEIN"/>
    <property type="match status" value="1"/>
</dbReference>
<name>A0A6P1CBS6_RHITR</name>